<reference evidence="5 6" key="1">
    <citation type="submission" date="2017-07" db="EMBL/GenBank/DDBJ databases">
        <authorList>
            <person name="Sun Z.S."/>
            <person name="Albrecht U."/>
            <person name="Echele G."/>
            <person name="Lee C.C."/>
        </authorList>
    </citation>
    <scope>NUCLEOTIDE SEQUENCE [LARGE SCALE GENOMIC DNA]</scope>
    <source>
        <strain evidence="5 6">P16-029</strain>
    </source>
</reference>
<dbReference type="InterPro" id="IPR016163">
    <property type="entry name" value="Ald_DH_C"/>
</dbReference>
<dbReference type="PANTHER" id="PTHR43217:SF2">
    <property type="entry name" value="SUCCINATE-SEMIALDEHYDE DEHYDROGENASE [NADP(+)]"/>
    <property type="match status" value="1"/>
</dbReference>
<dbReference type="AlphaFoldDB" id="A0A3E2DDX9"/>
<dbReference type="Gene3D" id="3.40.605.10">
    <property type="entry name" value="Aldehyde Dehydrogenase, Chain A, domain 1"/>
    <property type="match status" value="1"/>
</dbReference>
<evidence type="ECO:0000313" key="5">
    <source>
        <dbReference type="EMBL" id="RFT43590.1"/>
    </source>
</evidence>
<proteinExistence type="inferred from homology"/>
<gene>
    <name evidence="5" type="ORF">CHT91_08295</name>
</gene>
<accession>A0A3E2DDX9</accession>
<dbReference type="GO" id="GO:0004030">
    <property type="term" value="F:aldehyde dehydrogenase [NAD(P)+] activity"/>
    <property type="evidence" value="ECO:0007669"/>
    <property type="project" value="InterPro"/>
</dbReference>
<dbReference type="GO" id="GO:0004777">
    <property type="term" value="F:succinate-semialdehyde dehydrogenase (NAD+) activity"/>
    <property type="evidence" value="ECO:0007669"/>
    <property type="project" value="TreeGrafter"/>
</dbReference>
<evidence type="ECO:0000259" key="4">
    <source>
        <dbReference type="Pfam" id="PF00171"/>
    </source>
</evidence>
<dbReference type="InterPro" id="IPR015590">
    <property type="entry name" value="Aldehyde_DH_dom"/>
</dbReference>
<evidence type="ECO:0000256" key="1">
    <source>
        <dbReference type="ARBA" id="ARBA00009986"/>
    </source>
</evidence>
<dbReference type="Proteomes" id="UP000259211">
    <property type="component" value="Unassembled WGS sequence"/>
</dbReference>
<keyword evidence="3" id="KW-0560">Oxidoreductase</keyword>
<dbReference type="FunFam" id="3.40.605.10:FF:000012">
    <property type="entry name" value="NAD-dependent succinate-semialdehyde dehydrogenase"/>
    <property type="match status" value="1"/>
</dbReference>
<comment type="caution">
    <text evidence="5">The sequence shown here is derived from an EMBL/GenBank/DDBJ whole genome shotgun (WGS) entry which is preliminary data.</text>
</comment>
<dbReference type="InterPro" id="IPR047110">
    <property type="entry name" value="GABD/Sad-like"/>
</dbReference>
<dbReference type="CDD" id="cd07100">
    <property type="entry name" value="ALDH_SSADH1_GabD1"/>
    <property type="match status" value="1"/>
</dbReference>
<sequence>MEASTSMYRTQNPSTDELIDSWESLDPSEVSGVINAADEAFASWRHRSVGERADILARTARLFEERADTLAVIAATEMGKPVAQGVAEAQLVAQIFDYYAQHADELMAGDILPKQGANSSHVEKEPLGVLLGVMPWNFPYYQLARFIAPNFLLGNTLLLKPASICAASALEMAKILDEAGLPKGVYQTILVDSSHIESIIADPRVRGVSLTGSEGAGASVASAAGKHLKKAVLELGGSDPLIVLGGDIDAVANSAAQARLSNAGQACNSPKRMIVLDEFYDAFVDGLSAAFSAATVGDPRDEATTVGPMSSTQARDELMALVDDAVSHGARVVMGGHPRSGRGAFMEPTVLTDVTREMRAWSEELFGPVAVVYRAANVDEAVALANESDFGLSGSVWSDDLELAEQTARRLDVGMAYVNEHGTNLAGLPFGGVRRSGFGRELGNYGVDEFVNKRLVRVSDPVTGAH</sequence>
<dbReference type="EMBL" id="NOWI01000007">
    <property type="protein sequence ID" value="RFT43590.1"/>
    <property type="molecule type" value="Genomic_DNA"/>
</dbReference>
<evidence type="ECO:0000313" key="6">
    <source>
        <dbReference type="Proteomes" id="UP000259211"/>
    </source>
</evidence>
<name>A0A3E2DDX9_9ACTN</name>
<feature type="domain" description="Aldehyde dehydrogenase" evidence="4">
    <location>
        <begin position="5"/>
        <end position="454"/>
    </location>
</feature>
<keyword evidence="2" id="KW-0521">NADP</keyword>
<dbReference type="InterPro" id="IPR044148">
    <property type="entry name" value="ALDH_GabD1-like"/>
</dbReference>
<dbReference type="FunFam" id="3.40.309.10:FF:000009">
    <property type="entry name" value="Aldehyde dehydrogenase A"/>
    <property type="match status" value="1"/>
</dbReference>
<protein>
    <submittedName>
        <fullName evidence="5">Succinate-semialdehyde dehydrogenase</fullName>
    </submittedName>
</protein>
<evidence type="ECO:0000256" key="2">
    <source>
        <dbReference type="ARBA" id="ARBA00022857"/>
    </source>
</evidence>
<organism evidence="5 6">
    <name type="scientific">Cutibacterium avidum</name>
    <dbReference type="NCBI Taxonomy" id="33010"/>
    <lineage>
        <taxon>Bacteria</taxon>
        <taxon>Bacillati</taxon>
        <taxon>Actinomycetota</taxon>
        <taxon>Actinomycetes</taxon>
        <taxon>Propionibacteriales</taxon>
        <taxon>Propionibacteriaceae</taxon>
        <taxon>Cutibacterium</taxon>
    </lineage>
</organism>
<dbReference type="PANTHER" id="PTHR43217">
    <property type="entry name" value="SUCCINATE SEMIALDEHYDE DEHYDROGENASE [NAD(P)+] SAD"/>
    <property type="match status" value="1"/>
</dbReference>
<dbReference type="InterPro" id="IPR016162">
    <property type="entry name" value="Ald_DH_N"/>
</dbReference>
<evidence type="ECO:0000256" key="3">
    <source>
        <dbReference type="ARBA" id="ARBA00023002"/>
    </source>
</evidence>
<dbReference type="Gene3D" id="3.40.309.10">
    <property type="entry name" value="Aldehyde Dehydrogenase, Chain A, domain 2"/>
    <property type="match status" value="1"/>
</dbReference>
<dbReference type="Pfam" id="PF00171">
    <property type="entry name" value="Aldedh"/>
    <property type="match status" value="1"/>
</dbReference>
<dbReference type="SUPFAM" id="SSF53720">
    <property type="entry name" value="ALDH-like"/>
    <property type="match status" value="1"/>
</dbReference>
<dbReference type="InterPro" id="IPR016161">
    <property type="entry name" value="Ald_DH/histidinol_DH"/>
</dbReference>
<comment type="similarity">
    <text evidence="1">Belongs to the aldehyde dehydrogenase family.</text>
</comment>